<comment type="caution">
    <text evidence="4">The sequence shown here is derived from an EMBL/GenBank/DDBJ whole genome shotgun (WGS) entry which is preliminary data.</text>
</comment>
<evidence type="ECO:0000313" key="4">
    <source>
        <dbReference type="EMBL" id="TXG71596.1"/>
    </source>
</evidence>
<dbReference type="InterPro" id="IPR035201">
    <property type="entry name" value="Cdc24_OB1"/>
</dbReference>
<organism evidence="4 5">
    <name type="scientific">Acer yangbiense</name>
    <dbReference type="NCBI Taxonomy" id="1000413"/>
    <lineage>
        <taxon>Eukaryota</taxon>
        <taxon>Viridiplantae</taxon>
        <taxon>Streptophyta</taxon>
        <taxon>Embryophyta</taxon>
        <taxon>Tracheophyta</taxon>
        <taxon>Spermatophyta</taxon>
        <taxon>Magnoliopsida</taxon>
        <taxon>eudicotyledons</taxon>
        <taxon>Gunneridae</taxon>
        <taxon>Pentapetalae</taxon>
        <taxon>rosids</taxon>
        <taxon>malvids</taxon>
        <taxon>Sapindales</taxon>
        <taxon>Sapindaceae</taxon>
        <taxon>Hippocastanoideae</taxon>
        <taxon>Acereae</taxon>
        <taxon>Acer</taxon>
    </lineage>
</organism>
<dbReference type="PANTHER" id="PTHR36033:SF1">
    <property type="entry name" value="NUCLEIC ACID-BINDING PROTEINS SUPERFAMILY"/>
    <property type="match status" value="1"/>
</dbReference>
<name>A0A5C7IT32_9ROSI</name>
<evidence type="ECO:0000259" key="3">
    <source>
        <dbReference type="Pfam" id="PF17246"/>
    </source>
</evidence>
<proteinExistence type="predicted"/>
<dbReference type="InterPro" id="IPR035200">
    <property type="entry name" value="Cdc24_OB2"/>
</dbReference>
<feature type="domain" description="Cell division control protein 24 OB" evidence="3">
    <location>
        <begin position="23"/>
        <end position="157"/>
    </location>
</feature>
<feature type="domain" description="Cell division control protein 24 OB" evidence="1">
    <location>
        <begin position="411"/>
        <end position="627"/>
    </location>
</feature>
<dbReference type="Proteomes" id="UP000323000">
    <property type="component" value="Chromosome 1"/>
</dbReference>
<accession>A0A5C7IT32</accession>
<evidence type="ECO:0000313" key="5">
    <source>
        <dbReference type="Proteomes" id="UP000323000"/>
    </source>
</evidence>
<protein>
    <recommendedName>
        <fullName evidence="6">Cell division control protein 24 OB domain-containing protein</fullName>
    </recommendedName>
</protein>
<gene>
    <name evidence="4" type="ORF">EZV62_000175</name>
</gene>
<dbReference type="Gene3D" id="2.40.50.140">
    <property type="entry name" value="Nucleic acid-binding proteins"/>
    <property type="match status" value="1"/>
</dbReference>
<dbReference type="InterPro" id="IPR012340">
    <property type="entry name" value="NA-bd_OB-fold"/>
</dbReference>
<dbReference type="OrthoDB" id="10265890at2759"/>
<dbReference type="Pfam" id="PF17244">
    <property type="entry name" value="CDC24_OB3"/>
    <property type="match status" value="1"/>
</dbReference>
<sequence>MNRTNENSLMEVDYPHEEEEDPFLALVEYARSMLWPVSEEEEEAAGDKYDPYRNGSETGGPGWSWIASRILKTCTAYSSGVTVAILLSDLFQAWNKQHRAGAPKKRPEIVKQLKKNHRRTKLSNTVTIDSIYEKNFLSLNSVLEAVIIDVFVLPGTNIHMLTLGDFWSSNTIDLYLHRRYYDMVDPHSGILKKGREVFLTGCYLRTAREGSGSPRLLPTEYLVILLDEDKDDDAILIGAHLCLDSFSSISLDAANSGVSYALYARQVLGNQSNNKKHNIVNGKQITLVDTDGVKLTFLLWGEQVLLANLLSVGSMLALDQPYISSTEEIAIETSYKFCLEYGSATKLYLVPFIQHEEQVCVALTQNRYQSSRLLGAIDPSQGPKVSQVTLPCDSEGSIDFSNYPFQSFISDLRDKMTGISLYGVVTEILRENNTSEVVFSLKIEDKTGATCAKLRFAESWSLGRLSVGHVVYIAGLTCSKTKQNRLEVLWFGKDDGASLVNLSCMPALLNSSCLHKSSCLVDLSSSTSYMHICRIWLDRINHCYVNTTFSHSLCGRFVNERSGGVFECSFCRCNCNDAELVRTFDLKITLADESAKVLVWCTGQTATELLQISADEFYELPELGKILYHIFVSNQNMGPYFVGMDFCGSKDNLNRETDAYSWEITRALKK</sequence>
<feature type="domain" description="Cell division control protein 24 OB" evidence="2">
    <location>
        <begin position="162"/>
        <end position="291"/>
    </location>
</feature>
<dbReference type="InterPro" id="IPR035203">
    <property type="entry name" value="Cdc24_OB3"/>
</dbReference>
<dbReference type="Pfam" id="PF17245">
    <property type="entry name" value="CDC24_OB2"/>
    <property type="match status" value="1"/>
</dbReference>
<dbReference type="Pfam" id="PF17246">
    <property type="entry name" value="CDC24_OB1"/>
    <property type="match status" value="1"/>
</dbReference>
<evidence type="ECO:0008006" key="6">
    <source>
        <dbReference type="Google" id="ProtNLM"/>
    </source>
</evidence>
<dbReference type="PANTHER" id="PTHR36033">
    <property type="entry name" value="NUCLEIC ACID-BINDING PROTEINS SUPERFAMILY"/>
    <property type="match status" value="1"/>
</dbReference>
<dbReference type="SUPFAM" id="SSF50249">
    <property type="entry name" value="Nucleic acid-binding proteins"/>
    <property type="match status" value="1"/>
</dbReference>
<dbReference type="EMBL" id="VAHF01000001">
    <property type="protein sequence ID" value="TXG71596.1"/>
    <property type="molecule type" value="Genomic_DNA"/>
</dbReference>
<keyword evidence="5" id="KW-1185">Reference proteome</keyword>
<reference evidence="5" key="1">
    <citation type="journal article" date="2019" name="Gigascience">
        <title>De novo genome assembly of the endangered Acer yangbiense, a plant species with extremely small populations endemic to Yunnan Province, China.</title>
        <authorList>
            <person name="Yang J."/>
            <person name="Wariss H.M."/>
            <person name="Tao L."/>
            <person name="Zhang R."/>
            <person name="Yun Q."/>
            <person name="Hollingsworth P."/>
            <person name="Dao Z."/>
            <person name="Luo G."/>
            <person name="Guo H."/>
            <person name="Ma Y."/>
            <person name="Sun W."/>
        </authorList>
    </citation>
    <scope>NUCLEOTIDE SEQUENCE [LARGE SCALE GENOMIC DNA]</scope>
    <source>
        <strain evidence="5">cv. Malutang</strain>
    </source>
</reference>
<dbReference type="AlphaFoldDB" id="A0A5C7IT32"/>
<evidence type="ECO:0000259" key="2">
    <source>
        <dbReference type="Pfam" id="PF17245"/>
    </source>
</evidence>
<evidence type="ECO:0000259" key="1">
    <source>
        <dbReference type="Pfam" id="PF17244"/>
    </source>
</evidence>